<accession>A0A388TCD2</accession>
<reference evidence="3 4" key="1">
    <citation type="journal article" date="2019" name="ISME J.">
        <title>Genome analyses of uncultured TG2/ZB3 bacteria in 'Margulisbacteria' specifically attached to ectosymbiotic spirochetes of protists in the termite gut.</title>
        <authorList>
            <person name="Utami Y.D."/>
            <person name="Kuwahara H."/>
            <person name="Igai K."/>
            <person name="Murakami T."/>
            <person name="Sugaya K."/>
            <person name="Morikawa T."/>
            <person name="Nagura Y."/>
            <person name="Yuki M."/>
            <person name="Deevong P."/>
            <person name="Inoue T."/>
            <person name="Kihara K."/>
            <person name="Lo N."/>
            <person name="Yamada A."/>
            <person name="Ohkuma M."/>
            <person name="Hongoh Y."/>
        </authorList>
    </citation>
    <scope>NUCLEOTIDE SEQUENCE [LARGE SCALE GENOMIC DNA]</scope>
    <source>
        <strain evidence="3">NkOx7-01</strain>
    </source>
</reference>
<comment type="caution">
    <text evidence="3">The sequence shown here is derived from an EMBL/GenBank/DDBJ whole genome shotgun (WGS) entry which is preliminary data.</text>
</comment>
<dbReference type="Proteomes" id="UP000269352">
    <property type="component" value="Unassembled WGS sequence"/>
</dbReference>
<feature type="domain" description="Aldehyde dehydrogenase" evidence="2">
    <location>
        <begin position="4"/>
        <end position="220"/>
    </location>
</feature>
<organism evidence="3 4">
    <name type="scientific">Termititenax aidoneus</name>
    <dbReference type="NCBI Taxonomy" id="2218524"/>
    <lineage>
        <taxon>Bacteria</taxon>
        <taxon>Bacillati</taxon>
        <taxon>Candidatus Margulisiibacteriota</taxon>
        <taxon>Candidatus Termititenacia</taxon>
        <taxon>Candidatus Termititenacales</taxon>
        <taxon>Candidatus Termititenacaceae</taxon>
        <taxon>Candidatus Termititenax</taxon>
    </lineage>
</organism>
<dbReference type="InterPro" id="IPR016162">
    <property type="entry name" value="Ald_DH_N"/>
</dbReference>
<evidence type="ECO:0000313" key="3">
    <source>
        <dbReference type="EMBL" id="GBR74280.1"/>
    </source>
</evidence>
<sequence length="229" mass="25277">TVKDLAAIADLIVKARFTASGQICISLKRLIVQEDIYAELLELLKENIAKLKLGLPGEAETQIVPLAHADTVRYLMFAITEAVNAGARIICGGHRVDYQGRRVHTGLYFQPTLIAEVTADMAVMQNEILGPVLPVIAYKTQEEAIALVNNSRFGLRASLWSNDQNFIQNFIEETLAGSIIINDFHLWLGGDVMHLGGFKQSSGTNNGGKYFINELLASKYIAYGQRRNI</sequence>
<dbReference type="EMBL" id="BGZN01000038">
    <property type="protein sequence ID" value="GBR74280.1"/>
    <property type="molecule type" value="Genomic_DNA"/>
</dbReference>
<gene>
    <name evidence="3" type="ORF">NO1_1486</name>
</gene>
<dbReference type="SUPFAM" id="SSF53720">
    <property type="entry name" value="ALDH-like"/>
    <property type="match status" value="1"/>
</dbReference>
<name>A0A388TCD2_TERA1</name>
<evidence type="ECO:0000256" key="1">
    <source>
        <dbReference type="ARBA" id="ARBA00023002"/>
    </source>
</evidence>
<dbReference type="Gene3D" id="3.40.605.10">
    <property type="entry name" value="Aldehyde Dehydrogenase, Chain A, domain 1"/>
    <property type="match status" value="1"/>
</dbReference>
<keyword evidence="1" id="KW-0560">Oxidoreductase</keyword>
<dbReference type="InterPro" id="IPR016163">
    <property type="entry name" value="Ald_DH_C"/>
</dbReference>
<evidence type="ECO:0000313" key="4">
    <source>
        <dbReference type="Proteomes" id="UP000269352"/>
    </source>
</evidence>
<evidence type="ECO:0000259" key="2">
    <source>
        <dbReference type="Pfam" id="PF00171"/>
    </source>
</evidence>
<dbReference type="AlphaFoldDB" id="A0A388TCD2"/>
<protein>
    <submittedName>
        <fullName evidence="3">NAD(P)+-dependent aldehyde dehydrogenase superfamily</fullName>
    </submittedName>
</protein>
<dbReference type="GO" id="GO:0016620">
    <property type="term" value="F:oxidoreductase activity, acting on the aldehyde or oxo group of donors, NAD or NADP as acceptor"/>
    <property type="evidence" value="ECO:0007669"/>
    <property type="project" value="InterPro"/>
</dbReference>
<dbReference type="Pfam" id="PF00171">
    <property type="entry name" value="Aldedh"/>
    <property type="match status" value="1"/>
</dbReference>
<dbReference type="InterPro" id="IPR015590">
    <property type="entry name" value="Aldehyde_DH_dom"/>
</dbReference>
<dbReference type="InterPro" id="IPR016161">
    <property type="entry name" value="Ald_DH/histidinol_DH"/>
</dbReference>
<dbReference type="PANTHER" id="PTHR11699">
    <property type="entry name" value="ALDEHYDE DEHYDROGENASE-RELATED"/>
    <property type="match status" value="1"/>
</dbReference>
<keyword evidence="4" id="KW-1185">Reference proteome</keyword>
<proteinExistence type="predicted"/>
<dbReference type="Gene3D" id="3.40.309.10">
    <property type="entry name" value="Aldehyde Dehydrogenase, Chain A, domain 2"/>
    <property type="match status" value="1"/>
</dbReference>
<feature type="non-terminal residue" evidence="3">
    <location>
        <position position="1"/>
    </location>
</feature>